<keyword evidence="10" id="KW-0812">Transmembrane</keyword>
<evidence type="ECO:0000256" key="7">
    <source>
        <dbReference type="ARBA" id="ARBA00022723"/>
    </source>
</evidence>
<evidence type="ECO:0000259" key="12">
    <source>
        <dbReference type="Pfam" id="PF02878"/>
    </source>
</evidence>
<evidence type="ECO:0000259" key="13">
    <source>
        <dbReference type="Pfam" id="PF02879"/>
    </source>
</evidence>
<dbReference type="Pfam" id="PF02880">
    <property type="entry name" value="PGM_PMM_III"/>
    <property type="match status" value="1"/>
</dbReference>
<dbReference type="PANTHER" id="PTHR43771:SF2">
    <property type="entry name" value="PHOSPHOMANNOMUTASE_PHOSPHOGLUCOMUTASE"/>
    <property type="match status" value="1"/>
</dbReference>
<evidence type="ECO:0000256" key="8">
    <source>
        <dbReference type="ARBA" id="ARBA00022842"/>
    </source>
</evidence>
<dbReference type="EC" id="5.4.2.8" evidence="5"/>
<dbReference type="RefSeq" id="WP_228345343.1">
    <property type="nucleotide sequence ID" value="NZ_CP046056.1"/>
</dbReference>
<evidence type="ECO:0000256" key="9">
    <source>
        <dbReference type="ARBA" id="ARBA00023235"/>
    </source>
</evidence>
<feature type="domain" description="Alpha-D-phosphohexomutase alpha/beta/alpha" evidence="13">
    <location>
        <begin position="526"/>
        <end position="622"/>
    </location>
</feature>
<comment type="similarity">
    <text evidence="4">Belongs to the phosphohexose mutase family.</text>
</comment>
<feature type="domain" description="Alpha-D-phosphohexomutase C-terminal" evidence="11">
    <location>
        <begin position="771"/>
        <end position="818"/>
    </location>
</feature>
<keyword evidence="10" id="KW-1133">Transmembrane helix</keyword>
<keyword evidence="7" id="KW-0479">Metal-binding</keyword>
<feature type="transmembrane region" description="Helical" evidence="10">
    <location>
        <begin position="12"/>
        <end position="33"/>
    </location>
</feature>
<comment type="pathway">
    <text evidence="3">Nucleotide-sugar biosynthesis; GDP-alpha-D-mannose biosynthesis; alpha-D-mannose 1-phosphate from D-fructose 6-phosphate: step 2/2.</text>
</comment>
<dbReference type="Pfam" id="PF00408">
    <property type="entry name" value="PGM_PMM_IV"/>
    <property type="match status" value="1"/>
</dbReference>
<evidence type="ECO:0000256" key="1">
    <source>
        <dbReference type="ARBA" id="ARBA00000586"/>
    </source>
</evidence>
<organism evidence="15 16">
    <name type="scientific">Venatoribacter cucullus</name>
    <dbReference type="NCBI Taxonomy" id="2661630"/>
    <lineage>
        <taxon>Bacteria</taxon>
        <taxon>Pseudomonadati</taxon>
        <taxon>Pseudomonadota</taxon>
        <taxon>Gammaproteobacteria</taxon>
        <taxon>Oceanospirillales</taxon>
        <taxon>Oceanospirillaceae</taxon>
        <taxon>Venatoribacter</taxon>
    </lineage>
</organism>
<sequence>MSKAASGPQRTIIFYSRITIWLALLFIAGGMAVQSLQVNLFTQSDVDRAFANAMAEQMSHALSIRLQDTRRLQQAASNHPQTLQALREDNPAWRATLRQFLAGASQLRLIRRDDAMGLHTTLGYAVQDLVSRTLNGADMRLEAVQRNGDLHFYWASPVRDEQQRIAGVLLAEYGPAWLSQFQSGASQTLGQVVVTQYVDNDRSRGLEIFRTGKDAPRTGTLVTLPINDFWYLTYIPAEERPQLSLMPMVTPWVVVLLATLVGLFILVGLQKREILRNQLQLLTYVRGLSRRGVDEQPTFTLRLFHELAGSMQHLIHTLRPSVSTSVTSSRDNSRNKPDIVFEPVRKTPVSARLAATDKGLPELMVEEMEHEEPASVSQSIFRAYDIRGIVGQDLTPEITYWIGRALGAEVRERGFSKLALAWDGRLSSPSLSSELQRGVLEAGCHVISLGAQPTGLLYFATHELDTPCGAMITGSHNPAEFNGIKIVIDRHTLAQEELMGLYHRIKRGDLPRGEGQLEQRDLSPAYLQRIDDDIQLARPLNIVVDAGNGIAGPLAEQLLQRLGVNATCLFCDVDGSFPNHHPDPGVPHNLQSLQQTVLANKADLGLAFDGDGDRVALVDNHGKIIWPDRLLMLLVEDILPRHPGRDVIYDIKSSRHLATLISRHGGRPAMWKTGHSLMKRKMQETQAVVGGEFSGHLYIQDRWYGFDDGLYAAARLLEILSQRSQSCAEVFAALPEDVSTPEITINTDDVRKFSILKTLSEDAQLTDGARVFTMDGLRIEFPDGWGLVRPSNTTPKLTLRFAGNNEAAVARLQQRMKEALQRHAPELQIPF</sequence>
<dbReference type="GO" id="GO:0005975">
    <property type="term" value="P:carbohydrate metabolic process"/>
    <property type="evidence" value="ECO:0007669"/>
    <property type="project" value="InterPro"/>
</dbReference>
<evidence type="ECO:0000256" key="3">
    <source>
        <dbReference type="ARBA" id="ARBA00004699"/>
    </source>
</evidence>
<evidence type="ECO:0000256" key="5">
    <source>
        <dbReference type="ARBA" id="ARBA00012730"/>
    </source>
</evidence>
<keyword evidence="8" id="KW-0460">Magnesium</keyword>
<dbReference type="CDD" id="cd03089">
    <property type="entry name" value="PMM_PGM"/>
    <property type="match status" value="1"/>
</dbReference>
<dbReference type="PANTHER" id="PTHR43771">
    <property type="entry name" value="PHOSPHOMANNOMUTASE"/>
    <property type="match status" value="1"/>
</dbReference>
<dbReference type="InterPro" id="IPR005846">
    <property type="entry name" value="A-D-PHexomutase_a/b/a-III"/>
</dbReference>
<dbReference type="GO" id="GO:0004615">
    <property type="term" value="F:phosphomannomutase activity"/>
    <property type="evidence" value="ECO:0007669"/>
    <property type="project" value="UniProtKB-EC"/>
</dbReference>
<evidence type="ECO:0000259" key="11">
    <source>
        <dbReference type="Pfam" id="PF00408"/>
    </source>
</evidence>
<comment type="cofactor">
    <cofactor evidence="2">
        <name>Mg(2+)</name>
        <dbReference type="ChEBI" id="CHEBI:18420"/>
    </cofactor>
</comment>
<dbReference type="Gene3D" id="3.30.310.50">
    <property type="entry name" value="Alpha-D-phosphohexomutase, C-terminal domain"/>
    <property type="match status" value="1"/>
</dbReference>
<evidence type="ECO:0000256" key="6">
    <source>
        <dbReference type="ARBA" id="ARBA00022553"/>
    </source>
</evidence>
<keyword evidence="6" id="KW-0597">Phosphoprotein</keyword>
<accession>A0A9X7YNZ5</accession>
<dbReference type="Gene3D" id="3.40.120.10">
    <property type="entry name" value="Alpha-D-Glucose-1,6-Bisphosphate, subunit A, domain 3"/>
    <property type="match status" value="3"/>
</dbReference>
<comment type="catalytic activity">
    <reaction evidence="1">
        <text>alpha-D-mannose 1-phosphate = D-mannose 6-phosphate</text>
        <dbReference type="Rhea" id="RHEA:11140"/>
        <dbReference type="ChEBI" id="CHEBI:58409"/>
        <dbReference type="ChEBI" id="CHEBI:58735"/>
        <dbReference type="EC" id="5.4.2.8"/>
    </reaction>
</comment>
<dbReference type="InterPro" id="IPR005841">
    <property type="entry name" value="Alpha-D-phosphohexomutase_SF"/>
</dbReference>
<feature type="domain" description="Alpha-D-phosphohexomutase alpha/beta/alpha" evidence="14">
    <location>
        <begin position="627"/>
        <end position="736"/>
    </location>
</feature>
<dbReference type="InterPro" id="IPR005843">
    <property type="entry name" value="A-D-PHexomutase_C"/>
</dbReference>
<protein>
    <recommendedName>
        <fullName evidence="5">phosphomannomutase</fullName>
        <ecNumber evidence="5">5.4.2.8</ecNumber>
    </recommendedName>
</protein>
<dbReference type="SUPFAM" id="SSF55957">
    <property type="entry name" value="Phosphoglucomutase, C-terminal domain"/>
    <property type="match status" value="1"/>
</dbReference>
<evidence type="ECO:0000256" key="10">
    <source>
        <dbReference type="SAM" id="Phobius"/>
    </source>
</evidence>
<keyword evidence="9" id="KW-0413">Isomerase</keyword>
<dbReference type="EMBL" id="CP046056">
    <property type="protein sequence ID" value="QQD25275.1"/>
    <property type="molecule type" value="Genomic_DNA"/>
</dbReference>
<dbReference type="InterPro" id="IPR016055">
    <property type="entry name" value="A-D-PHexomutase_a/b/a-I/II/III"/>
</dbReference>
<evidence type="ECO:0000313" key="16">
    <source>
        <dbReference type="Proteomes" id="UP000596074"/>
    </source>
</evidence>
<dbReference type="SUPFAM" id="SSF53738">
    <property type="entry name" value="Phosphoglucomutase, first 3 domains"/>
    <property type="match status" value="3"/>
</dbReference>
<keyword evidence="16" id="KW-1185">Reference proteome</keyword>
<evidence type="ECO:0000313" key="15">
    <source>
        <dbReference type="EMBL" id="QQD25275.1"/>
    </source>
</evidence>
<dbReference type="Proteomes" id="UP000596074">
    <property type="component" value="Chromosome"/>
</dbReference>
<gene>
    <name evidence="15" type="ORF">GJQ55_12670</name>
</gene>
<proteinExistence type="inferred from homology"/>
<dbReference type="InterPro" id="IPR005845">
    <property type="entry name" value="A-D-PHexomutase_a/b/a-II"/>
</dbReference>
<dbReference type="Pfam" id="PF02878">
    <property type="entry name" value="PGM_PMM_I"/>
    <property type="match status" value="1"/>
</dbReference>
<dbReference type="KEGG" id="vcw:GJQ55_12670"/>
<dbReference type="InterPro" id="IPR005844">
    <property type="entry name" value="A-D-PHexomutase_a/b/a-I"/>
</dbReference>
<evidence type="ECO:0000259" key="14">
    <source>
        <dbReference type="Pfam" id="PF02880"/>
    </source>
</evidence>
<evidence type="ECO:0000256" key="2">
    <source>
        <dbReference type="ARBA" id="ARBA00001946"/>
    </source>
</evidence>
<name>A0A9X7YNZ5_9GAMM</name>
<reference evidence="15 16" key="1">
    <citation type="submission" date="2019-11" db="EMBL/GenBank/DDBJ databases">
        <title>Venatorbacter sp. nov. a predator of Campylobacter and other Gram-negative bacteria.</title>
        <authorList>
            <person name="Saeedi A."/>
            <person name="Cummings N.J."/>
            <person name="Connerton I.F."/>
            <person name="Connerton P.L."/>
        </authorList>
    </citation>
    <scope>NUCLEOTIDE SEQUENCE [LARGE SCALE GENOMIC DNA]</scope>
    <source>
        <strain evidence="15">XL5</strain>
    </source>
</reference>
<feature type="domain" description="Alpha-D-phosphohexomutase alpha/beta/alpha" evidence="12">
    <location>
        <begin position="380"/>
        <end position="493"/>
    </location>
</feature>
<dbReference type="Pfam" id="PF02879">
    <property type="entry name" value="PGM_PMM_II"/>
    <property type="match status" value="1"/>
</dbReference>
<keyword evidence="10" id="KW-0472">Membrane</keyword>
<dbReference type="GO" id="GO:0046872">
    <property type="term" value="F:metal ion binding"/>
    <property type="evidence" value="ECO:0007669"/>
    <property type="project" value="UniProtKB-KW"/>
</dbReference>
<dbReference type="InterPro" id="IPR036900">
    <property type="entry name" value="A-D-PHexomutase_C_sf"/>
</dbReference>
<dbReference type="PRINTS" id="PR00509">
    <property type="entry name" value="PGMPMM"/>
</dbReference>
<evidence type="ECO:0000256" key="4">
    <source>
        <dbReference type="ARBA" id="ARBA00010231"/>
    </source>
</evidence>
<dbReference type="AlphaFoldDB" id="A0A9X7YNZ5"/>